<dbReference type="InterPro" id="IPR048278">
    <property type="entry name" value="PFN"/>
</dbReference>
<dbReference type="GO" id="GO:0003779">
    <property type="term" value="F:actin binding"/>
    <property type="evidence" value="ECO:0007669"/>
    <property type="project" value="InterPro"/>
</dbReference>
<proteinExistence type="predicted"/>
<dbReference type="AlphaFoldDB" id="A0A914PCZ5"/>
<dbReference type="InterPro" id="IPR036140">
    <property type="entry name" value="PFN_sf"/>
</dbReference>
<protein>
    <submittedName>
        <fullName evidence="2">Uncharacterized protein</fullName>
    </submittedName>
</protein>
<evidence type="ECO:0000313" key="2">
    <source>
        <dbReference type="WBParaSite" id="PDA_v2.g16014.t1"/>
    </source>
</evidence>
<reference evidence="2" key="1">
    <citation type="submission" date="2022-11" db="UniProtKB">
        <authorList>
            <consortium name="WormBaseParasite"/>
        </authorList>
    </citation>
    <scope>IDENTIFICATION</scope>
</reference>
<keyword evidence="1" id="KW-1185">Reference proteome</keyword>
<sequence length="107" mass="11829">MSESQSYVDDYLIGTGNVTKAAILDFDGKILGISDNFDLSDFEAKTAVASFNITSNPVTELYFESTQYNVFPVSYEKDNIPCIESEKTANGEGFHIHMTADSINKKL</sequence>
<dbReference type="Pfam" id="PF00235">
    <property type="entry name" value="Profilin"/>
    <property type="match status" value="1"/>
</dbReference>
<name>A0A914PCZ5_9BILA</name>
<evidence type="ECO:0000313" key="1">
    <source>
        <dbReference type="Proteomes" id="UP000887578"/>
    </source>
</evidence>
<accession>A0A914PCZ5</accession>
<dbReference type="WBParaSite" id="PDA_v2.g16014.t1">
    <property type="protein sequence ID" value="PDA_v2.g16014.t1"/>
    <property type="gene ID" value="PDA_v2.g16014"/>
</dbReference>
<dbReference type="SUPFAM" id="SSF55770">
    <property type="entry name" value="Profilin (actin-binding protein)"/>
    <property type="match status" value="1"/>
</dbReference>
<dbReference type="Gene3D" id="3.30.450.30">
    <property type="entry name" value="Dynein light chain 2a, cytoplasmic"/>
    <property type="match status" value="1"/>
</dbReference>
<dbReference type="Proteomes" id="UP000887578">
    <property type="component" value="Unplaced"/>
</dbReference>
<organism evidence="1 2">
    <name type="scientific">Panagrolaimus davidi</name>
    <dbReference type="NCBI Taxonomy" id="227884"/>
    <lineage>
        <taxon>Eukaryota</taxon>
        <taxon>Metazoa</taxon>
        <taxon>Ecdysozoa</taxon>
        <taxon>Nematoda</taxon>
        <taxon>Chromadorea</taxon>
        <taxon>Rhabditida</taxon>
        <taxon>Tylenchina</taxon>
        <taxon>Panagrolaimomorpha</taxon>
        <taxon>Panagrolaimoidea</taxon>
        <taxon>Panagrolaimidae</taxon>
        <taxon>Panagrolaimus</taxon>
    </lineage>
</organism>